<keyword evidence="5" id="KW-1185">Reference proteome</keyword>
<dbReference type="Pfam" id="PF10615">
    <property type="entry name" value="DUF2470"/>
    <property type="match status" value="1"/>
</dbReference>
<dbReference type="EMBL" id="JAFMPY010000015">
    <property type="protein sequence ID" value="MBO0904866.1"/>
    <property type="molecule type" value="Genomic_DNA"/>
</dbReference>
<comment type="caution">
    <text evidence="4">The sequence shown here is derived from an EMBL/GenBank/DDBJ whole genome shotgun (WGS) entry which is preliminary data.</text>
</comment>
<dbReference type="InterPro" id="IPR012349">
    <property type="entry name" value="Split_barrel_FMN-bd"/>
</dbReference>
<dbReference type="InterPro" id="IPR019595">
    <property type="entry name" value="DUF2470"/>
</dbReference>
<dbReference type="PANTHER" id="PTHR13343:SF17">
    <property type="entry name" value="CELLULAR REPRESSOR OF E1A-STIMULATED GENES, ISOFORM A"/>
    <property type="match status" value="1"/>
</dbReference>
<dbReference type="Gene3D" id="3.20.180.10">
    <property type="entry name" value="PNP-oxidase-like"/>
    <property type="match status" value="1"/>
</dbReference>
<dbReference type="PANTHER" id="PTHR13343">
    <property type="entry name" value="CREG1 PROTEIN"/>
    <property type="match status" value="1"/>
</dbReference>
<dbReference type="Gene3D" id="2.30.110.10">
    <property type="entry name" value="Electron Transport, Fmn-binding Protein, Chain A"/>
    <property type="match status" value="1"/>
</dbReference>
<gene>
    <name evidence="4" type="ORF">J1C47_14565</name>
</gene>
<evidence type="ECO:0000256" key="1">
    <source>
        <dbReference type="SAM" id="MobiDB-lite"/>
    </source>
</evidence>
<dbReference type="InterPro" id="IPR037119">
    <property type="entry name" value="Haem_oxidase_HugZ-like_sf"/>
</dbReference>
<dbReference type="Proteomes" id="UP000664288">
    <property type="component" value="Unassembled WGS sequence"/>
</dbReference>
<feature type="region of interest" description="Disordered" evidence="1">
    <location>
        <begin position="1"/>
        <end position="39"/>
    </location>
</feature>
<evidence type="ECO:0000313" key="4">
    <source>
        <dbReference type="EMBL" id="MBO0904866.1"/>
    </source>
</evidence>
<proteinExistence type="predicted"/>
<dbReference type="InterPro" id="IPR055343">
    <property type="entry name" value="CREG_beta-barrel"/>
</dbReference>
<dbReference type="Pfam" id="PF13883">
    <property type="entry name" value="CREG_beta-barrel"/>
    <property type="match status" value="1"/>
</dbReference>
<organism evidence="4 5">
    <name type="scientific">Jiella sonneratiae</name>
    <dbReference type="NCBI Taxonomy" id="2816856"/>
    <lineage>
        <taxon>Bacteria</taxon>
        <taxon>Pseudomonadati</taxon>
        <taxon>Pseudomonadota</taxon>
        <taxon>Alphaproteobacteria</taxon>
        <taxon>Hyphomicrobiales</taxon>
        <taxon>Aurantimonadaceae</taxon>
        <taxon>Jiella</taxon>
    </lineage>
</organism>
<protein>
    <submittedName>
        <fullName evidence="4">HugZ family protein</fullName>
    </submittedName>
</protein>
<dbReference type="SUPFAM" id="SSF50475">
    <property type="entry name" value="FMN-binding split barrel"/>
    <property type="match status" value="1"/>
</dbReference>
<feature type="domain" description="DUF2470" evidence="2">
    <location>
        <begin position="208"/>
        <end position="271"/>
    </location>
</feature>
<evidence type="ECO:0000313" key="5">
    <source>
        <dbReference type="Proteomes" id="UP000664288"/>
    </source>
</evidence>
<evidence type="ECO:0000259" key="3">
    <source>
        <dbReference type="Pfam" id="PF13883"/>
    </source>
</evidence>
<feature type="compositionally biased region" description="Basic and acidic residues" evidence="1">
    <location>
        <begin position="1"/>
        <end position="16"/>
    </location>
</feature>
<name>A0ABS3J5B3_9HYPH</name>
<sequence length="278" mass="30399">MGDRRDRGRDQDRDEDGRDETENDAAASRPQGEAPRSVLREVDEAARLTARMLLRPAREASLAVLRPSDGWPAVSKTLVATDFAGCPVIFVSQLSLHARALDHDRRCSLLAARPGKGDPLAHPRISIFANAEPVERGTQAAARIRARFLARHPKAELYVDFPDFRFFRLKPEGAALNGGFGKAFELSPADFVEAEDDELEAAGIRARDHMNADHLDAVDAIAARAGAKTGGWRIATVDRRGFEIANGDQMRRVEFDSDPAGDGGYRKAFVELVSAGRT</sequence>
<accession>A0ABS3J5B3</accession>
<evidence type="ECO:0000259" key="2">
    <source>
        <dbReference type="Pfam" id="PF10615"/>
    </source>
</evidence>
<feature type="domain" description="CREG-like beta-barrel" evidence="3">
    <location>
        <begin position="45"/>
        <end position="191"/>
    </location>
</feature>
<reference evidence="4 5" key="1">
    <citation type="submission" date="2021-03" db="EMBL/GenBank/DDBJ databases">
        <title>Whole genome sequence of Jiella sp. MQZ13P-4.</title>
        <authorList>
            <person name="Tuo L."/>
        </authorList>
    </citation>
    <scope>NUCLEOTIDE SEQUENCE [LARGE SCALE GENOMIC DNA]</scope>
    <source>
        <strain evidence="4 5">MQZ13P-4</strain>
    </source>
</reference>